<accession>A0ABR4HEV3</accession>
<gene>
    <name evidence="1" type="ORF">BJX63DRAFT_207247</name>
</gene>
<dbReference type="EMBL" id="JBFXLT010000036">
    <property type="protein sequence ID" value="KAL2814013.1"/>
    <property type="molecule type" value="Genomic_DNA"/>
</dbReference>
<dbReference type="Proteomes" id="UP001610334">
    <property type="component" value="Unassembled WGS sequence"/>
</dbReference>
<reference evidence="1 2" key="1">
    <citation type="submission" date="2024-07" db="EMBL/GenBank/DDBJ databases">
        <title>Section-level genome sequencing and comparative genomics of Aspergillus sections Usti and Cavernicolus.</title>
        <authorList>
            <consortium name="Lawrence Berkeley National Laboratory"/>
            <person name="Nybo J.L."/>
            <person name="Vesth T.C."/>
            <person name="Theobald S."/>
            <person name="Frisvad J.C."/>
            <person name="Larsen T.O."/>
            <person name="Kjaerboelling I."/>
            <person name="Rothschild-Mancinelli K."/>
            <person name="Lyhne E.K."/>
            <person name="Kogle M.E."/>
            <person name="Barry K."/>
            <person name="Clum A."/>
            <person name="Na H."/>
            <person name="Ledsgaard L."/>
            <person name="Lin J."/>
            <person name="Lipzen A."/>
            <person name="Kuo A."/>
            <person name="Riley R."/>
            <person name="Mondo S."/>
            <person name="Labutti K."/>
            <person name="Haridas S."/>
            <person name="Pangalinan J."/>
            <person name="Salamov A.A."/>
            <person name="Simmons B.A."/>
            <person name="Magnuson J.K."/>
            <person name="Chen J."/>
            <person name="Drula E."/>
            <person name="Henrissat B."/>
            <person name="Wiebenga A."/>
            <person name="Lubbers R.J."/>
            <person name="Gomes A.C."/>
            <person name="Makela M.R."/>
            <person name="Stajich J."/>
            <person name="Grigoriev I.V."/>
            <person name="Mortensen U.H."/>
            <person name="De Vries R.P."/>
            <person name="Baker S.E."/>
            <person name="Andersen M.R."/>
        </authorList>
    </citation>
    <scope>NUCLEOTIDE SEQUENCE [LARGE SCALE GENOMIC DNA]</scope>
    <source>
        <strain evidence="1 2">CBS 588.65</strain>
    </source>
</reference>
<protein>
    <submittedName>
        <fullName evidence="1">Uncharacterized protein</fullName>
    </submittedName>
</protein>
<keyword evidence="2" id="KW-1185">Reference proteome</keyword>
<evidence type="ECO:0000313" key="1">
    <source>
        <dbReference type="EMBL" id="KAL2814013.1"/>
    </source>
</evidence>
<evidence type="ECO:0000313" key="2">
    <source>
        <dbReference type="Proteomes" id="UP001610334"/>
    </source>
</evidence>
<proteinExistence type="predicted"/>
<name>A0ABR4HEV3_9EURO</name>
<organism evidence="1 2">
    <name type="scientific">Aspergillus granulosus</name>
    <dbReference type="NCBI Taxonomy" id="176169"/>
    <lineage>
        <taxon>Eukaryota</taxon>
        <taxon>Fungi</taxon>
        <taxon>Dikarya</taxon>
        <taxon>Ascomycota</taxon>
        <taxon>Pezizomycotina</taxon>
        <taxon>Eurotiomycetes</taxon>
        <taxon>Eurotiomycetidae</taxon>
        <taxon>Eurotiales</taxon>
        <taxon>Aspergillaceae</taxon>
        <taxon>Aspergillus</taxon>
        <taxon>Aspergillus subgen. Nidulantes</taxon>
    </lineage>
</organism>
<comment type="caution">
    <text evidence="1">The sequence shown here is derived from an EMBL/GenBank/DDBJ whole genome shotgun (WGS) entry which is preliminary data.</text>
</comment>
<sequence length="523" mass="58753">MPLTPALAEIIWTKRFWAEYFSLEPEDDSPWNPSGTALVTIPVGSGYTLTLEFRLSSPGDLTLKYISPSDPNSISLLARSGFCGSPHLLRWSELPLISRAAAVLDPEGFSHPYQVLLLLVRFAPICVDDDVDAIAGMVHGVLSQMGFQYKEISLALRSLDYRSADFRWRYDEVVEGWVPQQYRWHTTGKWLATLRSTDNADFPFETWPGLLAAAEETARSSETKKDDQSVAVPKYRLSVQHTQYLKVPVGTKPYPLFSKADTHLARVLSRLLQDLEMGNSRCCFSDQVHLDDGSLVERSFQLELTVFGDLGQCQRVLRDALLWFGAPAETLMHDLRGSRKSEKYLLREQADGDDDTYTPHTHIVLGKLGALYKRNGVPAEQAMQQNLCSKLIQSRLDQAGAHTYPGHISVLETQDGGDIRFLLAETPERQREDLVTVALYRVTPQVAKFLYRLLVDGGLVLFPALIAAKDDVVDKLRMERGEEEGCPYPPIEVIGCEEGLLRILEAGPYQWWSKKGMQAEMST</sequence>